<evidence type="ECO:0000313" key="2">
    <source>
        <dbReference type="EMBL" id="KJU86906.1"/>
    </source>
</evidence>
<proteinExistence type="predicted"/>
<accession>A0A0F3GYC7</accession>
<feature type="domain" description="Bro-N" evidence="1">
    <location>
        <begin position="93"/>
        <end position="197"/>
    </location>
</feature>
<comment type="caution">
    <text evidence="2">The sequence shown here is derived from an EMBL/GenBank/DDBJ whole genome shotgun (WGS) entry which is preliminary data.</text>
</comment>
<dbReference type="PROSITE" id="PS51750">
    <property type="entry name" value="BRO_N"/>
    <property type="match status" value="1"/>
</dbReference>
<gene>
    <name evidence="2" type="ORF">MBAV_000901</name>
</gene>
<name>A0A0F3GYC7_9BACT</name>
<dbReference type="EMBL" id="LACI01000405">
    <property type="protein sequence ID" value="KJU86906.1"/>
    <property type="molecule type" value="Genomic_DNA"/>
</dbReference>
<protein>
    <submittedName>
        <fullName evidence="2">Putative phage protein</fullName>
    </submittedName>
</protein>
<organism evidence="2 3">
    <name type="scientific">Candidatus Magnetobacterium bavaricum</name>
    <dbReference type="NCBI Taxonomy" id="29290"/>
    <lineage>
        <taxon>Bacteria</taxon>
        <taxon>Pseudomonadati</taxon>
        <taxon>Nitrospirota</taxon>
        <taxon>Thermodesulfovibrionia</taxon>
        <taxon>Thermodesulfovibrionales</taxon>
        <taxon>Candidatus Magnetobacteriaceae</taxon>
        <taxon>Candidatus Magnetobacterium</taxon>
    </lineage>
</organism>
<dbReference type="PATRIC" id="fig|29290.4.peg.1194"/>
<sequence length="265" mass="30193">MNLVYNREEKNATPLTNHTRSCHSICANSTHELATSFKRGFVVYKRLQTPGTPPNRKAVATREVVASAGFCKFGDAKNSRRCAMNASSNNTSLLSSQDIQTVDGEYCLTAEQIAKGLGYNNYVHINRLIERHLDEIEPYRFSVKLSQNPLSNEGGRPSYLLYSKEGIYIICMLARTPKAKEFRKQVAAILKGLRQQQIRELEEKLEAKRIRGKKCNCKPCTRYHRPDWLPIFKPSLEGIEFLDLADGRIACIYEKKLYAYINPLP</sequence>
<reference evidence="2 3" key="1">
    <citation type="submission" date="2015-02" db="EMBL/GenBank/DDBJ databases">
        <title>Single-cell genomics of uncultivated deep-branching MTB reveals a conserved set of magnetosome genes.</title>
        <authorList>
            <person name="Kolinko S."/>
            <person name="Richter M."/>
            <person name="Glockner F.O."/>
            <person name="Brachmann A."/>
            <person name="Schuler D."/>
        </authorList>
    </citation>
    <scope>NUCLEOTIDE SEQUENCE [LARGE SCALE GENOMIC DNA]</scope>
    <source>
        <strain evidence="2">TM-1</strain>
    </source>
</reference>
<dbReference type="SMART" id="SM01040">
    <property type="entry name" value="Bro-N"/>
    <property type="match status" value="1"/>
</dbReference>
<dbReference type="AlphaFoldDB" id="A0A0F3GYC7"/>
<dbReference type="InterPro" id="IPR003497">
    <property type="entry name" value="BRO_N_domain"/>
</dbReference>
<keyword evidence="3" id="KW-1185">Reference proteome</keyword>
<evidence type="ECO:0000259" key="1">
    <source>
        <dbReference type="PROSITE" id="PS51750"/>
    </source>
</evidence>
<evidence type="ECO:0000313" key="3">
    <source>
        <dbReference type="Proteomes" id="UP000033423"/>
    </source>
</evidence>
<dbReference type="Pfam" id="PF02498">
    <property type="entry name" value="Bro-N"/>
    <property type="match status" value="1"/>
</dbReference>
<dbReference type="Proteomes" id="UP000033423">
    <property type="component" value="Unassembled WGS sequence"/>
</dbReference>